<name>A0ABM8G6K6_9CELL</name>
<proteinExistence type="predicted"/>
<dbReference type="Proteomes" id="UP001321475">
    <property type="component" value="Chromosome"/>
</dbReference>
<evidence type="ECO:0000313" key="3">
    <source>
        <dbReference type="Proteomes" id="UP001321475"/>
    </source>
</evidence>
<reference evidence="3" key="1">
    <citation type="journal article" date="2019" name="Int. J. Syst. Evol. Microbiol.">
        <title>The Global Catalogue of Microorganisms (GCM) 10K type strain sequencing project: providing services to taxonomists for standard genome sequencing and annotation.</title>
        <authorList>
            <consortium name="The Broad Institute Genomics Platform"/>
            <consortium name="The Broad Institute Genome Sequencing Center for Infectious Disease"/>
            <person name="Wu L."/>
            <person name="Ma J."/>
        </authorList>
    </citation>
    <scope>NUCLEOTIDE SEQUENCE [LARGE SCALE GENOMIC DNA]</scope>
    <source>
        <strain evidence="3">NBRC 108565</strain>
    </source>
</reference>
<evidence type="ECO:0000256" key="1">
    <source>
        <dbReference type="SAM" id="Phobius"/>
    </source>
</evidence>
<keyword evidence="1" id="KW-1133">Transmembrane helix</keyword>
<keyword evidence="1" id="KW-0472">Membrane</keyword>
<dbReference type="EMBL" id="AP027729">
    <property type="protein sequence ID" value="BDZ43796.1"/>
    <property type="molecule type" value="Genomic_DNA"/>
</dbReference>
<evidence type="ECO:0000313" key="2">
    <source>
        <dbReference type="EMBL" id="BDZ43796.1"/>
    </source>
</evidence>
<gene>
    <name evidence="2" type="ORF">GCM10025865_30950</name>
</gene>
<accession>A0ABM8G6K6</accession>
<feature type="transmembrane region" description="Helical" evidence="1">
    <location>
        <begin position="20"/>
        <end position="37"/>
    </location>
</feature>
<sequence length="84" mass="9170">MIPDMSAGRDDGPSPRLRQALIVLSVVFTAVLIVFYAQRWFDWERAACVSDRPPGTSAESVETGWQWWPPGVACTYAPGAGTTV</sequence>
<protein>
    <submittedName>
        <fullName evidence="2">Uncharacterized protein</fullName>
    </submittedName>
</protein>
<keyword evidence="1" id="KW-0812">Transmembrane</keyword>
<organism evidence="2 3">
    <name type="scientific">Paraoerskovia sediminicola</name>
    <dbReference type="NCBI Taxonomy" id="1138587"/>
    <lineage>
        <taxon>Bacteria</taxon>
        <taxon>Bacillati</taxon>
        <taxon>Actinomycetota</taxon>
        <taxon>Actinomycetes</taxon>
        <taxon>Micrococcales</taxon>
        <taxon>Cellulomonadaceae</taxon>
        <taxon>Paraoerskovia</taxon>
    </lineage>
</organism>
<keyword evidence="3" id="KW-1185">Reference proteome</keyword>